<reference evidence="2" key="1">
    <citation type="submission" date="2022-10" db="EMBL/GenBank/DDBJ databases">
        <title>The complete genomes of actinobacterial strains from the NBC collection.</title>
        <authorList>
            <person name="Joergensen T.S."/>
            <person name="Alvarez Arevalo M."/>
            <person name="Sterndorff E.B."/>
            <person name="Faurdal D."/>
            <person name="Vuksanovic O."/>
            <person name="Mourched A.-S."/>
            <person name="Charusanti P."/>
            <person name="Shaw S."/>
            <person name="Blin K."/>
            <person name="Weber T."/>
        </authorList>
    </citation>
    <scope>NUCLEOTIDE SEQUENCE</scope>
    <source>
        <strain evidence="2">NBC_00254</strain>
    </source>
</reference>
<gene>
    <name evidence="2" type="ORF">OG913_06910</name>
</gene>
<keyword evidence="3" id="KW-1185">Reference proteome</keyword>
<proteinExistence type="predicted"/>
<dbReference type="EMBL" id="CP108085">
    <property type="protein sequence ID" value="WUP79406.1"/>
    <property type="molecule type" value="Genomic_DNA"/>
</dbReference>
<evidence type="ECO:0008006" key="4">
    <source>
        <dbReference type="Google" id="ProtNLM"/>
    </source>
</evidence>
<evidence type="ECO:0000256" key="1">
    <source>
        <dbReference type="SAM" id="MobiDB-lite"/>
    </source>
</evidence>
<evidence type="ECO:0000313" key="2">
    <source>
        <dbReference type="EMBL" id="WUP79406.1"/>
    </source>
</evidence>
<feature type="region of interest" description="Disordered" evidence="1">
    <location>
        <begin position="1"/>
        <end position="28"/>
    </location>
</feature>
<sequence length="69" mass="7473">MIADRDPVADHDSVPHRQMPLPGARSAGKSPVALVVLPGEGHEFKKDPARVGEVVARWLLSRRSAAPLR</sequence>
<name>A0ABZ1T3F1_9ACTN</name>
<dbReference type="RefSeq" id="WP_142646981.1">
    <property type="nucleotide sequence ID" value="NZ_CP108085.1"/>
</dbReference>
<feature type="compositionally biased region" description="Basic and acidic residues" evidence="1">
    <location>
        <begin position="1"/>
        <end position="15"/>
    </location>
</feature>
<protein>
    <recommendedName>
        <fullName evidence="4">Peptidase S9 prolyl oligopeptidase catalytic domain-containing protein</fullName>
    </recommendedName>
</protein>
<dbReference type="Proteomes" id="UP001432011">
    <property type="component" value="Chromosome"/>
</dbReference>
<accession>A0ABZ1T3F1</accession>
<organism evidence="2 3">
    <name type="scientific">Microbispora hainanensis</name>
    <dbReference type="NCBI Taxonomy" id="568844"/>
    <lineage>
        <taxon>Bacteria</taxon>
        <taxon>Bacillati</taxon>
        <taxon>Actinomycetota</taxon>
        <taxon>Actinomycetes</taxon>
        <taxon>Streptosporangiales</taxon>
        <taxon>Streptosporangiaceae</taxon>
        <taxon>Microbispora</taxon>
    </lineage>
</organism>
<evidence type="ECO:0000313" key="3">
    <source>
        <dbReference type="Proteomes" id="UP001432011"/>
    </source>
</evidence>